<evidence type="ECO:0000256" key="1">
    <source>
        <dbReference type="ARBA" id="ARBA00004141"/>
    </source>
</evidence>
<feature type="transmembrane region" description="Helical" evidence="5">
    <location>
        <begin position="112"/>
        <end position="133"/>
    </location>
</feature>
<evidence type="ECO:0000313" key="8">
    <source>
        <dbReference type="Proteomes" id="UP000198310"/>
    </source>
</evidence>
<feature type="transmembrane region" description="Helical" evidence="5">
    <location>
        <begin position="328"/>
        <end position="351"/>
    </location>
</feature>
<reference evidence="8" key="1">
    <citation type="submission" date="2017-06" db="EMBL/GenBank/DDBJ databases">
        <authorList>
            <person name="Varghese N."/>
            <person name="Submissions S."/>
        </authorList>
    </citation>
    <scope>NUCLEOTIDE SEQUENCE [LARGE SCALE GENOMIC DNA]</scope>
    <source>
        <strain evidence="8">DSM 28041</strain>
    </source>
</reference>
<keyword evidence="2 5" id="KW-0812">Transmembrane</keyword>
<keyword evidence="3 5" id="KW-1133">Transmembrane helix</keyword>
<feature type="transmembrane region" description="Helical" evidence="5">
    <location>
        <begin position="381"/>
        <end position="396"/>
    </location>
</feature>
<comment type="subcellular location">
    <subcellularLocation>
        <location evidence="1">Membrane</location>
        <topology evidence="1">Multi-pass membrane protein</topology>
    </subcellularLocation>
</comment>
<name>A0A238WGK7_9BACT</name>
<sequence>MMIAVFFCGCIIAGLFTTPFFRVLPSIGMVGTLITGLLCYGLHRASYQRAPWTIYGSFVLVFGIHLASGLVTSTANWSAYERDVVLQLPFLSLPFAFWLLPPLPTRYLQLLWLWLLGLTLLGSLVSTGNYLLHTQEINESYLRSKVMPTEPDHIRFSLIVTLAVVAGSLLLMHHNVGPRLRPWVLGAVIWLALYQHMLAVRSGLLTLYVLGGITCLWLLIRHRDYLRALQVAAVMLVLPIVSYICFPTFQNKYANTREDVGRVEHTESANNYSLVGRVYSYRVAAMVIKENFLLGVGKADMEQEMAAHYQKEFPNIRQEAYILPHNQYLYSAVAFGIIGVLLFIIGFYYAGISIWPRYAPLLAAHYLIVTLSFLVEYTLETQVGVAFSLFFLLLALEGSKPVSQPEAEWRPA</sequence>
<dbReference type="InterPro" id="IPR051533">
    <property type="entry name" value="WaaL-like"/>
</dbReference>
<evidence type="ECO:0000259" key="6">
    <source>
        <dbReference type="Pfam" id="PF04932"/>
    </source>
</evidence>
<evidence type="ECO:0000256" key="4">
    <source>
        <dbReference type="ARBA" id="ARBA00023136"/>
    </source>
</evidence>
<dbReference type="GO" id="GO:0016020">
    <property type="term" value="C:membrane"/>
    <property type="evidence" value="ECO:0007669"/>
    <property type="project" value="UniProtKB-SubCell"/>
</dbReference>
<feature type="domain" description="O-antigen ligase-related" evidence="6">
    <location>
        <begin position="188"/>
        <end position="344"/>
    </location>
</feature>
<dbReference type="Proteomes" id="UP000198310">
    <property type="component" value="Unassembled WGS sequence"/>
</dbReference>
<evidence type="ECO:0000256" key="3">
    <source>
        <dbReference type="ARBA" id="ARBA00022989"/>
    </source>
</evidence>
<keyword evidence="7" id="KW-0436">Ligase</keyword>
<feature type="transmembrane region" description="Helical" evidence="5">
    <location>
        <begin position="232"/>
        <end position="249"/>
    </location>
</feature>
<dbReference type="EMBL" id="FZNS01000002">
    <property type="protein sequence ID" value="SNR45354.1"/>
    <property type="molecule type" value="Genomic_DNA"/>
</dbReference>
<feature type="transmembrane region" description="Helical" evidence="5">
    <location>
        <begin position="84"/>
        <end position="100"/>
    </location>
</feature>
<evidence type="ECO:0000256" key="2">
    <source>
        <dbReference type="ARBA" id="ARBA00022692"/>
    </source>
</evidence>
<feature type="transmembrane region" description="Helical" evidence="5">
    <location>
        <begin position="203"/>
        <end position="220"/>
    </location>
</feature>
<feature type="transmembrane region" description="Helical" evidence="5">
    <location>
        <begin position="27"/>
        <end position="45"/>
    </location>
</feature>
<evidence type="ECO:0000256" key="5">
    <source>
        <dbReference type="SAM" id="Phobius"/>
    </source>
</evidence>
<evidence type="ECO:0000313" key="7">
    <source>
        <dbReference type="EMBL" id="SNR45354.1"/>
    </source>
</evidence>
<feature type="transmembrane region" description="Helical" evidence="5">
    <location>
        <begin position="153"/>
        <end position="173"/>
    </location>
</feature>
<dbReference type="PANTHER" id="PTHR37422:SF13">
    <property type="entry name" value="LIPOPOLYSACCHARIDE BIOSYNTHESIS PROTEIN PA4999-RELATED"/>
    <property type="match status" value="1"/>
</dbReference>
<gene>
    <name evidence="7" type="ORF">SAMN06269173_102555</name>
</gene>
<protein>
    <submittedName>
        <fullName evidence="7">O-antigen ligase</fullName>
    </submittedName>
</protein>
<dbReference type="PANTHER" id="PTHR37422">
    <property type="entry name" value="TEICHURONIC ACID BIOSYNTHESIS PROTEIN TUAE"/>
    <property type="match status" value="1"/>
</dbReference>
<dbReference type="AlphaFoldDB" id="A0A238WGK7"/>
<dbReference type="Pfam" id="PF04932">
    <property type="entry name" value="Wzy_C"/>
    <property type="match status" value="1"/>
</dbReference>
<feature type="transmembrane region" description="Helical" evidence="5">
    <location>
        <begin position="52"/>
        <end position="72"/>
    </location>
</feature>
<dbReference type="InterPro" id="IPR007016">
    <property type="entry name" value="O-antigen_ligase-rel_domated"/>
</dbReference>
<dbReference type="RefSeq" id="WP_179225472.1">
    <property type="nucleotide sequence ID" value="NZ_FZNS01000002.1"/>
</dbReference>
<accession>A0A238WGK7</accession>
<dbReference type="GO" id="GO:0016874">
    <property type="term" value="F:ligase activity"/>
    <property type="evidence" value="ECO:0007669"/>
    <property type="project" value="UniProtKB-KW"/>
</dbReference>
<keyword evidence="8" id="KW-1185">Reference proteome</keyword>
<proteinExistence type="predicted"/>
<keyword evidence="4 5" id="KW-0472">Membrane</keyword>
<organism evidence="7 8">
    <name type="scientific">Hymenobacter mucosus</name>
    <dbReference type="NCBI Taxonomy" id="1411120"/>
    <lineage>
        <taxon>Bacteria</taxon>
        <taxon>Pseudomonadati</taxon>
        <taxon>Bacteroidota</taxon>
        <taxon>Cytophagia</taxon>
        <taxon>Cytophagales</taxon>
        <taxon>Hymenobacteraceae</taxon>
        <taxon>Hymenobacter</taxon>
    </lineage>
</organism>